<dbReference type="Proteomes" id="UP000054537">
    <property type="component" value="Unassembled WGS sequence"/>
</dbReference>
<protein>
    <recommendedName>
        <fullName evidence="3">CHAT domain-containing protein</fullName>
    </recommendedName>
</protein>
<keyword evidence="2" id="KW-1185">Reference proteome</keyword>
<evidence type="ECO:0008006" key="3">
    <source>
        <dbReference type="Google" id="ProtNLM"/>
    </source>
</evidence>
<name>A0A0A6UK02_ACTUT</name>
<comment type="caution">
    <text evidence="1">The sequence shown here is derived from an EMBL/GenBank/DDBJ whole genome shotgun (WGS) entry which is preliminary data.</text>
</comment>
<evidence type="ECO:0000313" key="1">
    <source>
        <dbReference type="EMBL" id="KHD75383.1"/>
    </source>
</evidence>
<dbReference type="AlphaFoldDB" id="A0A0A6UK02"/>
<dbReference type="OrthoDB" id="3391347at2"/>
<evidence type="ECO:0000313" key="2">
    <source>
        <dbReference type="Proteomes" id="UP000054537"/>
    </source>
</evidence>
<sequence length="666" mass="69804">MPENEDLRSMVERGADLTNRYLRAGPGSVTGRPYLDQAITVLEQAYQRIEPGEALRGQVAGQLGWLYGVRHLAHGGTVQDRTTAVHLLDESLRFPNQAPVVAGGSKIVLGQLLLAGPASGMNSPDAMMRLMTGGQPTDLRDVDRAIALFREVADGPQISAEMVSSARTLVTVGEALRGMLGGPGGMDFSKLGQALAAAQSLQQQMGGSGMPVPPMPDMSSFSGFRPPAATTPPPATEEPHFGFAERAEPDMPFDVGRVAVVDGPVPDSGPLPRRRPAPIPATPAAELRALLSVGPDALLEGRDPATVDDHVALTAAIAEAPGARPADHLALAAALIARHHTGDGTDWRDVPDDRWVAARSFDRAAPDLPALTPDAVRVAARIAAELPRPARFDAAFAEVTAAMRDAGIGALVFPSLALDAATGRFAPVPDGTRWTGRVAATVPVDGDATVSYVRTAAELLTLIRRGHRPIAEAAVFVANPRRDRETATMDALRLRRAFYPTSTGLGQTIEQSHGDGTAAEVEAHLNASMLHLGCGVTADGALELAGSEVLAPSGIATTTGGVAILPPDPNAVKPLAEALLTRGFTAAVGFTEAIPDRVASLLYWMLHASLVDDGLAPAEAVAAVRAWLRDPDRKPPELLAAEYLGVTATFDLDDPAYARALICRGY</sequence>
<proteinExistence type="predicted"/>
<gene>
    <name evidence="1" type="ORF">MB27_23425</name>
</gene>
<accession>A0A0A6UK02</accession>
<organism evidence="1 2">
    <name type="scientific">Actinoplanes utahensis</name>
    <dbReference type="NCBI Taxonomy" id="1869"/>
    <lineage>
        <taxon>Bacteria</taxon>
        <taxon>Bacillati</taxon>
        <taxon>Actinomycetota</taxon>
        <taxon>Actinomycetes</taxon>
        <taxon>Micromonosporales</taxon>
        <taxon>Micromonosporaceae</taxon>
        <taxon>Actinoplanes</taxon>
    </lineage>
</organism>
<dbReference type="eggNOG" id="COG4995">
    <property type="taxonomic scope" value="Bacteria"/>
</dbReference>
<reference evidence="1 2" key="1">
    <citation type="submission" date="2014-10" db="EMBL/GenBank/DDBJ databases">
        <title>Draft genome sequence of Actinoplanes utahensis NRRL 12052.</title>
        <authorList>
            <person name="Velasco-Bucheli B."/>
            <person name="del Cerro C."/>
            <person name="Hormigo D."/>
            <person name="Garcia J.L."/>
            <person name="Acebal C."/>
            <person name="Arroyo M."/>
            <person name="de la Mata I."/>
        </authorList>
    </citation>
    <scope>NUCLEOTIDE SEQUENCE [LARGE SCALE GENOMIC DNA]</scope>
    <source>
        <strain evidence="1 2">NRRL 12052</strain>
    </source>
</reference>
<dbReference type="EMBL" id="JRTT01000028">
    <property type="protein sequence ID" value="KHD75383.1"/>
    <property type="molecule type" value="Genomic_DNA"/>
</dbReference>
<dbReference type="RefSeq" id="WP_043527648.1">
    <property type="nucleotide sequence ID" value="NZ_BAABKU010000036.1"/>
</dbReference>